<proteinExistence type="predicted"/>
<name>A0A1M6L2H5_9FIRM</name>
<dbReference type="EMBL" id="FQZD01000031">
    <property type="protein sequence ID" value="SHJ65363.1"/>
    <property type="molecule type" value="Genomic_DNA"/>
</dbReference>
<accession>A0A1M6L2H5</accession>
<sequence>MLTTTKDTEIASPFIKIKADKVPGLSKVGNLLIGLAKKQYGASPQGKRPYCFEATALHAAAA</sequence>
<protein>
    <submittedName>
        <fullName evidence="1">Uncharacterized protein</fullName>
    </submittedName>
</protein>
<gene>
    <name evidence="1" type="ORF">SAMN02745170_03010</name>
</gene>
<dbReference type="Proteomes" id="UP000322917">
    <property type="component" value="Unassembled WGS sequence"/>
</dbReference>
<organism evidence="1 2">
    <name type="scientific">Propionispora hippei DSM 15287</name>
    <dbReference type="NCBI Taxonomy" id="1123003"/>
    <lineage>
        <taxon>Bacteria</taxon>
        <taxon>Bacillati</taxon>
        <taxon>Bacillota</taxon>
        <taxon>Negativicutes</taxon>
        <taxon>Selenomonadales</taxon>
        <taxon>Sporomusaceae</taxon>
        <taxon>Propionispora</taxon>
    </lineage>
</organism>
<keyword evidence="2" id="KW-1185">Reference proteome</keyword>
<dbReference type="AlphaFoldDB" id="A0A1M6L2H5"/>
<evidence type="ECO:0000313" key="1">
    <source>
        <dbReference type="EMBL" id="SHJ65363.1"/>
    </source>
</evidence>
<reference evidence="1 2" key="1">
    <citation type="submission" date="2016-11" db="EMBL/GenBank/DDBJ databases">
        <authorList>
            <person name="Varghese N."/>
            <person name="Submissions S."/>
        </authorList>
    </citation>
    <scope>NUCLEOTIDE SEQUENCE [LARGE SCALE GENOMIC DNA]</scope>
    <source>
        <strain evidence="1 2">DSM 15287</strain>
    </source>
</reference>
<evidence type="ECO:0000313" key="2">
    <source>
        <dbReference type="Proteomes" id="UP000322917"/>
    </source>
</evidence>